<keyword evidence="7" id="KW-0256">Endoplasmic reticulum</keyword>
<evidence type="ECO:0000256" key="2">
    <source>
        <dbReference type="ARBA" id="ARBA00007597"/>
    </source>
</evidence>
<dbReference type="InterPro" id="IPR056237">
    <property type="entry name" value="ANKLE2_3rd"/>
</dbReference>
<reference evidence="20" key="3">
    <citation type="journal article" date="2014" name="Nature">
        <title>Elephant shark genome provides unique insights into gnathostome evolution.</title>
        <authorList>
            <consortium name="International Elephant Shark Genome Sequencing Consortium"/>
            <person name="Venkatesh B."/>
            <person name="Lee A.P."/>
            <person name="Ravi V."/>
            <person name="Maurya A.K."/>
            <person name="Lian M.M."/>
            <person name="Swann J.B."/>
            <person name="Ohta Y."/>
            <person name="Flajnik M.F."/>
            <person name="Sutoh Y."/>
            <person name="Kasahara M."/>
            <person name="Hoon S."/>
            <person name="Gangu V."/>
            <person name="Roy S.W."/>
            <person name="Irimia M."/>
            <person name="Korzh V."/>
            <person name="Kondrychyn I."/>
            <person name="Lim Z.W."/>
            <person name="Tay B.H."/>
            <person name="Tohari S."/>
            <person name="Kong K.W."/>
            <person name="Ho S."/>
            <person name="Lorente-Galdos B."/>
            <person name="Quilez J."/>
            <person name="Marques-Bonet T."/>
            <person name="Raney B.J."/>
            <person name="Ingham P.W."/>
            <person name="Tay A."/>
            <person name="Hillier L.W."/>
            <person name="Minx P."/>
            <person name="Boehm T."/>
            <person name="Wilson R.K."/>
            <person name="Brenner S."/>
            <person name="Warren W.C."/>
        </authorList>
    </citation>
    <scope>NUCLEOTIDE SEQUENCE [LARGE SCALE GENOMIC DNA]</scope>
</reference>
<evidence type="ECO:0000256" key="11">
    <source>
        <dbReference type="ARBA" id="ARBA00023136"/>
    </source>
</evidence>
<keyword evidence="5" id="KW-0812">Transmembrane</keyword>
<dbReference type="FunFam" id="1.10.720.40:FF:000001">
    <property type="entry name" value="LEM domain containing 2, isoform CRA_a"/>
    <property type="match status" value="1"/>
</dbReference>
<accession>A0A4W3JGB7</accession>
<dbReference type="InterPro" id="IPR003887">
    <property type="entry name" value="LEM_dom"/>
</dbReference>
<evidence type="ECO:0000256" key="13">
    <source>
        <dbReference type="ARBA" id="ARBA00056222"/>
    </source>
</evidence>
<protein>
    <recommendedName>
        <fullName evidence="15">Ankyrin repeat and LEM domain-containing protein 2</fullName>
    </recommendedName>
    <alternativeName>
        <fullName evidence="16">LEM domain-containing protein 4</fullName>
    </alternativeName>
</protein>
<keyword evidence="8" id="KW-0735">Signal-anchor</keyword>
<keyword evidence="3" id="KW-0597">Phosphoprotein</keyword>
<dbReference type="CDD" id="cd12944">
    <property type="entry name" value="LEM_ANKL2"/>
    <property type="match status" value="1"/>
</dbReference>
<dbReference type="InterPro" id="IPR002110">
    <property type="entry name" value="Ankyrin_rpt"/>
</dbReference>
<keyword evidence="9" id="KW-1133">Transmembrane helix</keyword>
<dbReference type="InterPro" id="IPR011015">
    <property type="entry name" value="LEM/LEM-like_dom_sf"/>
</dbReference>
<feature type="region of interest" description="Disordered" evidence="17">
    <location>
        <begin position="56"/>
        <end position="96"/>
    </location>
</feature>
<dbReference type="Gene3D" id="1.25.40.20">
    <property type="entry name" value="Ankyrin repeat-containing domain"/>
    <property type="match status" value="1"/>
</dbReference>
<dbReference type="GO" id="GO:0051301">
    <property type="term" value="P:cell division"/>
    <property type="evidence" value="ECO:0007669"/>
    <property type="project" value="UniProtKB-KW"/>
</dbReference>
<dbReference type="SUPFAM" id="SSF48403">
    <property type="entry name" value="Ankyrin repeat"/>
    <property type="match status" value="1"/>
</dbReference>
<evidence type="ECO:0000256" key="14">
    <source>
        <dbReference type="ARBA" id="ARBA00063367"/>
    </source>
</evidence>
<dbReference type="SMART" id="SM00540">
    <property type="entry name" value="LEM"/>
    <property type="match status" value="1"/>
</dbReference>
<evidence type="ECO:0000256" key="8">
    <source>
        <dbReference type="ARBA" id="ARBA00022968"/>
    </source>
</evidence>
<evidence type="ECO:0000256" key="15">
    <source>
        <dbReference type="ARBA" id="ARBA00074558"/>
    </source>
</evidence>
<dbReference type="GO" id="GO:0051721">
    <property type="term" value="F:protein phosphatase 2A binding"/>
    <property type="evidence" value="ECO:0007669"/>
    <property type="project" value="TreeGrafter"/>
</dbReference>
<dbReference type="InterPro" id="IPR036770">
    <property type="entry name" value="Ankyrin_rpt-contain_sf"/>
</dbReference>
<evidence type="ECO:0000256" key="9">
    <source>
        <dbReference type="ARBA" id="ARBA00022989"/>
    </source>
</evidence>
<keyword evidence="20" id="KW-1185">Reference proteome</keyword>
<proteinExistence type="inferred from homology"/>
<dbReference type="Pfam" id="PF03020">
    <property type="entry name" value="LEM"/>
    <property type="match status" value="1"/>
</dbReference>
<evidence type="ECO:0000256" key="10">
    <source>
        <dbReference type="ARBA" id="ARBA00023043"/>
    </source>
</evidence>
<sequence length="910" mass="101171">MEAILTRLKQLSHDELRQEIIDAGLKCGPITPTTRFIFEKRLAQALLVQRAGGETNKVPEPISVSAKPGEKDDSGSPGVSSSCEDGHFGYDVGLNPPDETALSNTNNLAFNGLQTSSQQPRGSAPSASSLYYGVCPVWDDIMSRNDRAHVYSDKKEALQAVKLMKGSRFKAFTSREDAEKFARGICDYYPSPSKSSACVSPVKAGVMYNRDGMSPDVETANRERANSYKSPRSQDLTSKLRKAVEKGDKSALFDYVWSNPRYLIGSGDNPTVLQEGCRYNAMHVAAKENQPLICQFLLDTLENPEFMLLMYPDDNEIMLQKRIKYIVDLYLNTPDKVGFDTPLHFACKFGHAEVVNVLCSHPDIVKTSKNKYEHTPLEVICERSRTHSEELKEKIREYLQDRYYVPLLRDTDNSALPVIGFPWSPEQSDNLSCASLPRLTGNPKDPVMAVRAFAGPMTPSKADEFRRVWKTPPRERTNLFHQFKKADPERGYERVGRHLAHEMGYPWAEYWEFLGCFTDLAMPEGLRRIEEYLSRKESSKRHEHEGDNFMCNKFKSPPSSGKTSKYCNSISVSAFLDDDDDDISLEEIKNRQNAALNISKSLAGLSNSPGAIEENGCHILPVERAVDIIDSTDALSLQTDKEISPSLNGVCTPIAGERHSRSQTNSICETLLSPVSNLMAEFEKLSLRDNEEERHLFGERSATCLMAEQECEEMDSENEPDTESGEGKLTQVSAEIEKPIATLQLETERNCDQGSHVAYRTESSPAGETTSVTVSAQTDAALTLFPFPPLSDEPSKLDRDVLAAVKGVDIDGQMFPCLSRWKTGLQSYSASEMESWPSPAVLKRRPNMQSLTPGSPCSTLGRPSPLCYSPAKHGSSSHSVEVGSPGRYSPAYASHSQVLRILHFTEPSDL</sequence>
<comment type="similarity">
    <text evidence="2">Belongs to the ANKLE2 family.</text>
</comment>
<evidence type="ECO:0000313" key="19">
    <source>
        <dbReference type="Ensembl" id="ENSCMIP00000031280.1"/>
    </source>
</evidence>
<feature type="domain" description="LEM" evidence="18">
    <location>
        <begin position="5"/>
        <end position="49"/>
    </location>
</feature>
<evidence type="ECO:0000256" key="5">
    <source>
        <dbReference type="ARBA" id="ARBA00022692"/>
    </source>
</evidence>
<dbReference type="PROSITE" id="PS50954">
    <property type="entry name" value="LEM"/>
    <property type="match status" value="1"/>
</dbReference>
<organism evidence="19 20">
    <name type="scientific">Callorhinchus milii</name>
    <name type="common">Ghost shark</name>
    <dbReference type="NCBI Taxonomy" id="7868"/>
    <lineage>
        <taxon>Eukaryota</taxon>
        <taxon>Metazoa</taxon>
        <taxon>Chordata</taxon>
        <taxon>Craniata</taxon>
        <taxon>Vertebrata</taxon>
        <taxon>Chondrichthyes</taxon>
        <taxon>Holocephali</taxon>
        <taxon>Chimaeriformes</taxon>
        <taxon>Callorhinchidae</taxon>
        <taxon>Callorhinchus</taxon>
    </lineage>
</organism>
<dbReference type="GO" id="GO:0031468">
    <property type="term" value="P:nuclear membrane reassembly"/>
    <property type="evidence" value="ECO:0007669"/>
    <property type="project" value="UniProtKB-ARBA"/>
</dbReference>
<dbReference type="PANTHER" id="PTHR12349:SF4">
    <property type="entry name" value="ANKYRIN REPEAT AND LEM DOMAIN-CONTAINING PROTEIN 2"/>
    <property type="match status" value="1"/>
</dbReference>
<keyword evidence="10" id="KW-0040">ANK repeat</keyword>
<evidence type="ECO:0000256" key="17">
    <source>
        <dbReference type="SAM" id="MobiDB-lite"/>
    </source>
</evidence>
<evidence type="ECO:0000256" key="1">
    <source>
        <dbReference type="ARBA" id="ARBA00004643"/>
    </source>
</evidence>
<keyword evidence="6" id="KW-0498">Mitosis</keyword>
<reference evidence="19" key="4">
    <citation type="submission" date="2025-08" db="UniProtKB">
        <authorList>
            <consortium name="Ensembl"/>
        </authorList>
    </citation>
    <scope>IDENTIFICATION</scope>
</reference>
<dbReference type="GO" id="GO:0005789">
    <property type="term" value="C:endoplasmic reticulum membrane"/>
    <property type="evidence" value="ECO:0007669"/>
    <property type="project" value="UniProtKB-SubCell"/>
</dbReference>
<dbReference type="Pfam" id="PF00023">
    <property type="entry name" value="Ank"/>
    <property type="match status" value="1"/>
</dbReference>
<comment type="subunit">
    <text evidence="14">Interacts with BAF/BANF1. Interacts with protein phosphatase 2A (PP2A) components PPP2C (PPP2CA or PPP2CB) and PPP2R1A.</text>
</comment>
<evidence type="ECO:0000259" key="18">
    <source>
        <dbReference type="PROSITE" id="PS50954"/>
    </source>
</evidence>
<comment type="function">
    <text evidence="13">Involved in mitotic nuclear envelope reassembly by promoting dephosphorylation of BAF/BANF1 during mitotic exit. Coordinates the control of BAF/BANF1 dephosphorylation by inhibiting VRK1 kinase and promoting dephosphorylation of BAF/BANF1 by protein phosphatase 2A (PP2A), thereby facilitating nuclear envelope assembly. May regulate nuclear localization of VRK1 in non-dividing cells. It is unclear whether it acts as a real PP2A regulatory subunit or whether it is involved in recruitment of the PP2A complex. Involved in brain development.</text>
</comment>
<dbReference type="GeneTree" id="ENSGT00390000016767"/>
<keyword evidence="11" id="KW-0472">Membrane</keyword>
<dbReference type="GO" id="GO:0007399">
    <property type="term" value="P:nervous system development"/>
    <property type="evidence" value="ECO:0007669"/>
    <property type="project" value="UniProtKB-ARBA"/>
</dbReference>
<dbReference type="Gene3D" id="1.10.720.40">
    <property type="match status" value="1"/>
</dbReference>
<keyword evidence="4" id="KW-0132">Cell division</keyword>
<evidence type="ECO:0000256" key="6">
    <source>
        <dbReference type="ARBA" id="ARBA00022776"/>
    </source>
</evidence>
<keyword evidence="12" id="KW-0131">Cell cycle</keyword>
<evidence type="ECO:0000256" key="12">
    <source>
        <dbReference type="ARBA" id="ARBA00023306"/>
    </source>
</evidence>
<reference evidence="20" key="2">
    <citation type="journal article" date="2007" name="PLoS Biol.">
        <title>Survey sequencing and comparative analysis of the elephant shark (Callorhinchus milii) genome.</title>
        <authorList>
            <person name="Venkatesh B."/>
            <person name="Kirkness E.F."/>
            <person name="Loh Y.H."/>
            <person name="Halpern A.L."/>
            <person name="Lee A.P."/>
            <person name="Johnson J."/>
            <person name="Dandona N."/>
            <person name="Viswanathan L.D."/>
            <person name="Tay A."/>
            <person name="Venter J.C."/>
            <person name="Strausberg R.L."/>
            <person name="Brenner S."/>
        </authorList>
    </citation>
    <scope>NUCLEOTIDE SEQUENCE [LARGE SCALE GENOMIC DNA]</scope>
</reference>
<evidence type="ECO:0000256" key="4">
    <source>
        <dbReference type="ARBA" id="ARBA00022618"/>
    </source>
</evidence>
<dbReference type="Ensembl" id="ENSCMIT00000031756.1">
    <property type="protein sequence ID" value="ENSCMIP00000031280.1"/>
    <property type="gene ID" value="ENSCMIG00000013440.1"/>
</dbReference>
<reference evidence="20" key="1">
    <citation type="journal article" date="2006" name="Science">
        <title>Ancient noncoding elements conserved in the human genome.</title>
        <authorList>
            <person name="Venkatesh B."/>
            <person name="Kirkness E.F."/>
            <person name="Loh Y.H."/>
            <person name="Halpern A.L."/>
            <person name="Lee A.P."/>
            <person name="Johnson J."/>
            <person name="Dandona N."/>
            <person name="Viswanathan L.D."/>
            <person name="Tay A."/>
            <person name="Venter J.C."/>
            <person name="Strausberg R.L."/>
            <person name="Brenner S."/>
        </authorList>
    </citation>
    <scope>NUCLEOTIDE SEQUENCE [LARGE SCALE GENOMIC DNA]</scope>
</reference>
<gene>
    <name evidence="19" type="primary">ankle2</name>
</gene>
<comment type="subcellular location">
    <subcellularLocation>
        <location evidence="1">Endoplasmic reticulum membrane</location>
        <topology evidence="1">Single-pass type III membrane protein</topology>
    </subcellularLocation>
</comment>
<dbReference type="InterPro" id="IPR035006">
    <property type="entry name" value="LEM_ANKL2"/>
</dbReference>
<dbReference type="AlphaFoldDB" id="A0A4W3JGB7"/>
<reference evidence="19" key="5">
    <citation type="submission" date="2025-09" db="UniProtKB">
        <authorList>
            <consortium name="Ensembl"/>
        </authorList>
    </citation>
    <scope>IDENTIFICATION</scope>
</reference>
<name>A0A4W3JGB7_CALMI</name>
<dbReference type="SMART" id="SM00248">
    <property type="entry name" value="ANK"/>
    <property type="match status" value="2"/>
</dbReference>
<evidence type="ECO:0000256" key="3">
    <source>
        <dbReference type="ARBA" id="ARBA00022553"/>
    </source>
</evidence>
<dbReference type="SUPFAM" id="SSF63451">
    <property type="entry name" value="LEM domain"/>
    <property type="match status" value="1"/>
</dbReference>
<evidence type="ECO:0000313" key="20">
    <source>
        <dbReference type="Proteomes" id="UP000314986"/>
    </source>
</evidence>
<dbReference type="PANTHER" id="PTHR12349">
    <property type="entry name" value="ANKYRIN REPEAT AND LEM DOMAIN-CONTAINING PROTEIN 2"/>
    <property type="match status" value="1"/>
</dbReference>
<dbReference type="Proteomes" id="UP000314986">
    <property type="component" value="Unassembled WGS sequence"/>
</dbReference>
<evidence type="ECO:0000256" key="7">
    <source>
        <dbReference type="ARBA" id="ARBA00022824"/>
    </source>
</evidence>
<evidence type="ECO:0000256" key="16">
    <source>
        <dbReference type="ARBA" id="ARBA00081980"/>
    </source>
</evidence>
<dbReference type="Pfam" id="PF24567">
    <property type="entry name" value="ANKLE2_3rd"/>
    <property type="match status" value="1"/>
</dbReference>
<dbReference type="FunFam" id="1.25.40.20:FF:000072">
    <property type="entry name" value="Ankyrin repeat and LEM domain containing 2"/>
    <property type="match status" value="1"/>
</dbReference>